<sequence>MKNNVMLKLVLYDFKMGFLSNRFKYFVVCIFFAFISFMFYREASIKDTVLDFGPGSVTDCLIYIFKGMKVYTSSPLNDFELPLAWLIMQSLLCILISFYPAGDVNSYGSQILVKSGSKTRWWLSKCVWTICTVNVYYLLGYISVYIVSTILGHASFGVNEILNMDMNGMKFDSVDNLELLMALIVLPVTSSLAISMVQNVLSFILNPTMSIVLIFCGLVISAYYYSPISIGNHSMLLRNGLFYDYGFNMAKGLISNIIIIFLAALFGSILFNRYEVIKKI</sequence>
<dbReference type="OrthoDB" id="3194859at2"/>
<gene>
    <name evidence="2" type="ORF">SAMN02745691_02238</name>
</gene>
<dbReference type="RefSeq" id="WP_073994488.1">
    <property type="nucleotide sequence ID" value="NZ_FQYT01000028.1"/>
</dbReference>
<evidence type="ECO:0000313" key="3">
    <source>
        <dbReference type="Proteomes" id="UP000184342"/>
    </source>
</evidence>
<proteinExistence type="predicted"/>
<keyword evidence="1" id="KW-0812">Transmembrane</keyword>
<accession>A0A1M6KP61</accession>
<keyword evidence="1" id="KW-0472">Membrane</keyword>
<feature type="transmembrane region" description="Helical" evidence="1">
    <location>
        <begin position="179"/>
        <end position="197"/>
    </location>
</feature>
<protein>
    <recommendedName>
        <fullName evidence="4">ABC-2 family transporter protein</fullName>
    </recommendedName>
</protein>
<organism evidence="2 3">
    <name type="scientific">Parasporobacterium paucivorans DSM 15970</name>
    <dbReference type="NCBI Taxonomy" id="1122934"/>
    <lineage>
        <taxon>Bacteria</taxon>
        <taxon>Bacillati</taxon>
        <taxon>Bacillota</taxon>
        <taxon>Clostridia</taxon>
        <taxon>Lachnospirales</taxon>
        <taxon>Lachnospiraceae</taxon>
        <taxon>Parasporobacterium</taxon>
    </lineage>
</organism>
<reference evidence="2 3" key="1">
    <citation type="submission" date="2016-11" db="EMBL/GenBank/DDBJ databases">
        <authorList>
            <person name="Jaros S."/>
            <person name="Januszkiewicz K."/>
            <person name="Wedrychowicz H."/>
        </authorList>
    </citation>
    <scope>NUCLEOTIDE SEQUENCE [LARGE SCALE GENOMIC DNA]</scope>
    <source>
        <strain evidence="2 3">DSM 15970</strain>
    </source>
</reference>
<evidence type="ECO:0000256" key="1">
    <source>
        <dbReference type="SAM" id="Phobius"/>
    </source>
</evidence>
<dbReference type="AlphaFoldDB" id="A0A1M6KP61"/>
<evidence type="ECO:0008006" key="4">
    <source>
        <dbReference type="Google" id="ProtNLM"/>
    </source>
</evidence>
<feature type="transmembrane region" description="Helical" evidence="1">
    <location>
        <begin position="122"/>
        <end position="147"/>
    </location>
</feature>
<feature type="transmembrane region" description="Helical" evidence="1">
    <location>
        <begin position="245"/>
        <end position="271"/>
    </location>
</feature>
<dbReference type="Proteomes" id="UP000184342">
    <property type="component" value="Unassembled WGS sequence"/>
</dbReference>
<feature type="transmembrane region" description="Helical" evidence="1">
    <location>
        <begin position="204"/>
        <end position="225"/>
    </location>
</feature>
<keyword evidence="3" id="KW-1185">Reference proteome</keyword>
<feature type="transmembrane region" description="Helical" evidence="1">
    <location>
        <begin position="83"/>
        <end position="101"/>
    </location>
</feature>
<name>A0A1M6KP61_9FIRM</name>
<dbReference type="EMBL" id="FQYT01000028">
    <property type="protein sequence ID" value="SHJ60747.1"/>
    <property type="molecule type" value="Genomic_DNA"/>
</dbReference>
<evidence type="ECO:0000313" key="2">
    <source>
        <dbReference type="EMBL" id="SHJ60747.1"/>
    </source>
</evidence>
<feature type="transmembrane region" description="Helical" evidence="1">
    <location>
        <begin position="23"/>
        <end position="40"/>
    </location>
</feature>
<keyword evidence="1" id="KW-1133">Transmembrane helix</keyword>
<dbReference type="STRING" id="1122934.SAMN02745691_02238"/>